<reference evidence="2 3" key="1">
    <citation type="submission" date="2019-11" db="EMBL/GenBank/DDBJ databases">
        <title>Whole genome sequence of Oryza granulata.</title>
        <authorList>
            <person name="Li W."/>
        </authorList>
    </citation>
    <scope>NUCLEOTIDE SEQUENCE [LARGE SCALE GENOMIC DNA]</scope>
    <source>
        <strain evidence="3">cv. Menghai</strain>
        <tissue evidence="2">Leaf</tissue>
    </source>
</reference>
<dbReference type="AlphaFoldDB" id="A0A6G1E565"/>
<evidence type="ECO:0000313" key="3">
    <source>
        <dbReference type="Proteomes" id="UP000479710"/>
    </source>
</evidence>
<proteinExistence type="predicted"/>
<evidence type="ECO:0000313" key="2">
    <source>
        <dbReference type="EMBL" id="KAF0919632.1"/>
    </source>
</evidence>
<organism evidence="2 3">
    <name type="scientific">Oryza meyeriana var. granulata</name>
    <dbReference type="NCBI Taxonomy" id="110450"/>
    <lineage>
        <taxon>Eukaryota</taxon>
        <taxon>Viridiplantae</taxon>
        <taxon>Streptophyta</taxon>
        <taxon>Embryophyta</taxon>
        <taxon>Tracheophyta</taxon>
        <taxon>Spermatophyta</taxon>
        <taxon>Magnoliopsida</taxon>
        <taxon>Liliopsida</taxon>
        <taxon>Poales</taxon>
        <taxon>Poaceae</taxon>
        <taxon>BOP clade</taxon>
        <taxon>Oryzoideae</taxon>
        <taxon>Oryzeae</taxon>
        <taxon>Oryzinae</taxon>
        <taxon>Oryza</taxon>
        <taxon>Oryza meyeriana</taxon>
    </lineage>
</organism>
<evidence type="ECO:0000256" key="1">
    <source>
        <dbReference type="SAM" id="MobiDB-lite"/>
    </source>
</evidence>
<dbReference type="EMBL" id="SPHZ02000005">
    <property type="protein sequence ID" value="KAF0919632.1"/>
    <property type="molecule type" value="Genomic_DNA"/>
</dbReference>
<keyword evidence="3" id="KW-1185">Reference proteome</keyword>
<accession>A0A6G1E565</accession>
<gene>
    <name evidence="2" type="ORF">E2562_030746</name>
</gene>
<dbReference type="Proteomes" id="UP000479710">
    <property type="component" value="Unassembled WGS sequence"/>
</dbReference>
<feature type="region of interest" description="Disordered" evidence="1">
    <location>
        <begin position="1"/>
        <end position="37"/>
    </location>
</feature>
<name>A0A6G1E565_9ORYZ</name>
<protein>
    <submittedName>
        <fullName evidence="2">Uncharacterized protein</fullName>
    </submittedName>
</protein>
<comment type="caution">
    <text evidence="2">The sequence shown here is derived from an EMBL/GenBank/DDBJ whole genome shotgun (WGS) entry which is preliminary data.</text>
</comment>
<sequence length="161" mass="18261">MGRADRGSPQGQIDEETEWAVWTHGPAGEDNADGSDRRPQLYGGVCCQPLRSRRRRFTKKRVGERARLGAGLQPRVHRRRRTLLADTEIHRAECARVYRDGFWLTRGGEDQGHGGREKERLMAWEYIGRAGFGDIAWLLSAAMEEEGSRESCSRLHGEGWA</sequence>